<name>A0A9N9LYV4_9HELO</name>
<evidence type="ECO:0000256" key="1">
    <source>
        <dbReference type="SAM" id="MobiDB-lite"/>
    </source>
</evidence>
<gene>
    <name evidence="2" type="ORF">HYALB_00006776</name>
</gene>
<accession>A0A9N9LYV4</accession>
<dbReference type="OrthoDB" id="10263155at2759"/>
<protein>
    <submittedName>
        <fullName evidence="2">Uncharacterized protein</fullName>
    </submittedName>
</protein>
<dbReference type="Proteomes" id="UP000701801">
    <property type="component" value="Unassembled WGS sequence"/>
</dbReference>
<comment type="caution">
    <text evidence="2">The sequence shown here is derived from an EMBL/GenBank/DDBJ whole genome shotgun (WGS) entry which is preliminary data.</text>
</comment>
<dbReference type="AlphaFoldDB" id="A0A9N9LYV4"/>
<evidence type="ECO:0000313" key="3">
    <source>
        <dbReference type="Proteomes" id="UP000701801"/>
    </source>
</evidence>
<organism evidence="2 3">
    <name type="scientific">Hymenoscyphus albidus</name>
    <dbReference type="NCBI Taxonomy" id="595503"/>
    <lineage>
        <taxon>Eukaryota</taxon>
        <taxon>Fungi</taxon>
        <taxon>Dikarya</taxon>
        <taxon>Ascomycota</taxon>
        <taxon>Pezizomycotina</taxon>
        <taxon>Leotiomycetes</taxon>
        <taxon>Helotiales</taxon>
        <taxon>Helotiaceae</taxon>
        <taxon>Hymenoscyphus</taxon>
    </lineage>
</organism>
<evidence type="ECO:0000313" key="2">
    <source>
        <dbReference type="EMBL" id="CAG8983810.1"/>
    </source>
</evidence>
<reference evidence="2" key="1">
    <citation type="submission" date="2021-07" db="EMBL/GenBank/DDBJ databases">
        <authorList>
            <person name="Durling M."/>
        </authorList>
    </citation>
    <scope>NUCLEOTIDE SEQUENCE</scope>
</reference>
<dbReference type="EMBL" id="CAJVRM010000740">
    <property type="protein sequence ID" value="CAG8983810.1"/>
    <property type="molecule type" value="Genomic_DNA"/>
</dbReference>
<keyword evidence="3" id="KW-1185">Reference proteome</keyword>
<proteinExistence type="predicted"/>
<sequence length="287" mass="32653">MVTSLHTSSKWRTYVMAHGPLHIRNRSGGNLDSSSDDISEDEDPGSTSTKKARKTALPCLSFSPVHALLLGLEPFEEEILKCIVFGNISSDSFIDIFWDIVEKENKTSWETLAVYEAEKSEAPSFLVCFQNQLFEIKYIGGCDTLVTEYPKVKEAPDDFLEDEKNWVPEAVQEVVKMMRRGVEIRKNFDQFPAIRTSYSYIRRWVSIRGLAQELPDTQIFKLLLEYQKTDPKLVAAGENGVPSSSALIKQFFKHMANKIDPLLAYADPAKHDSFGTEEWENMLLELN</sequence>
<feature type="region of interest" description="Disordered" evidence="1">
    <location>
        <begin position="25"/>
        <end position="50"/>
    </location>
</feature>
<feature type="compositionally biased region" description="Acidic residues" evidence="1">
    <location>
        <begin position="34"/>
        <end position="44"/>
    </location>
</feature>